<dbReference type="PROSITE" id="PS50994">
    <property type="entry name" value="INTEGRASE"/>
    <property type="match status" value="1"/>
</dbReference>
<dbReference type="InterPro" id="IPR050951">
    <property type="entry name" value="Retrovirus_Pol_polyprotein"/>
</dbReference>
<organism evidence="7 8">
    <name type="scientific">Chaetomium globosum (strain ATCC 6205 / CBS 148.51 / DSM 1962 / NBRC 6347 / NRRL 1970)</name>
    <name type="common">Soil fungus</name>
    <dbReference type="NCBI Taxonomy" id="306901"/>
    <lineage>
        <taxon>Eukaryota</taxon>
        <taxon>Fungi</taxon>
        <taxon>Dikarya</taxon>
        <taxon>Ascomycota</taxon>
        <taxon>Pezizomycotina</taxon>
        <taxon>Sordariomycetes</taxon>
        <taxon>Sordariomycetidae</taxon>
        <taxon>Sordariales</taxon>
        <taxon>Chaetomiaceae</taxon>
        <taxon>Chaetomium</taxon>
    </lineage>
</organism>
<evidence type="ECO:0000256" key="4">
    <source>
        <dbReference type="ARBA" id="ARBA00023268"/>
    </source>
</evidence>
<dbReference type="GO" id="GO:0015074">
    <property type="term" value="P:DNA integration"/>
    <property type="evidence" value="ECO:0007669"/>
    <property type="project" value="InterPro"/>
</dbReference>
<feature type="region of interest" description="Disordered" evidence="5">
    <location>
        <begin position="1"/>
        <end position="35"/>
    </location>
</feature>
<dbReference type="InterPro" id="IPR036397">
    <property type="entry name" value="RNaseH_sf"/>
</dbReference>
<dbReference type="OMA" id="FCWEESA"/>
<dbReference type="Pfam" id="PF00078">
    <property type="entry name" value="RVT_1"/>
    <property type="match status" value="1"/>
</dbReference>
<dbReference type="InterPro" id="IPR012337">
    <property type="entry name" value="RNaseH-like_sf"/>
</dbReference>
<dbReference type="GO" id="GO:0003824">
    <property type="term" value="F:catalytic activity"/>
    <property type="evidence" value="ECO:0007669"/>
    <property type="project" value="UniProtKB-KW"/>
</dbReference>
<keyword evidence="2" id="KW-0694">RNA-binding</keyword>
<dbReference type="AlphaFoldDB" id="Q2H755"/>
<dbReference type="InterPro" id="IPR041588">
    <property type="entry name" value="Integrase_H2C2"/>
</dbReference>
<keyword evidence="8" id="KW-1185">Reference proteome</keyword>
<dbReference type="Pfam" id="PF17919">
    <property type="entry name" value="RT_RNaseH_2"/>
    <property type="match status" value="1"/>
</dbReference>
<dbReference type="CDD" id="cd09274">
    <property type="entry name" value="RNase_HI_RT_Ty3"/>
    <property type="match status" value="1"/>
</dbReference>
<dbReference type="SUPFAM" id="SSF53098">
    <property type="entry name" value="Ribonuclease H-like"/>
    <property type="match status" value="1"/>
</dbReference>
<feature type="compositionally biased region" description="Polar residues" evidence="5">
    <location>
        <begin position="24"/>
        <end position="34"/>
    </location>
</feature>
<dbReference type="eggNOG" id="KOG0017">
    <property type="taxonomic scope" value="Eukaryota"/>
</dbReference>
<dbReference type="SUPFAM" id="SSF56672">
    <property type="entry name" value="DNA/RNA polymerases"/>
    <property type="match status" value="1"/>
</dbReference>
<reference evidence="8" key="1">
    <citation type="journal article" date="2015" name="Genome Announc.">
        <title>Draft genome sequence of the cellulolytic fungus Chaetomium globosum.</title>
        <authorList>
            <person name="Cuomo C.A."/>
            <person name="Untereiner W.A."/>
            <person name="Ma L.-J."/>
            <person name="Grabherr M."/>
            <person name="Birren B.W."/>
        </authorList>
    </citation>
    <scope>NUCLEOTIDE SEQUENCE [LARGE SCALE GENOMIC DNA]</scope>
    <source>
        <strain evidence="8">ATCC 6205 / CBS 148.51 / DSM 1962 / NBRC 6347 / NRRL 1970</strain>
    </source>
</reference>
<dbReference type="CDD" id="cd01647">
    <property type="entry name" value="RT_LTR"/>
    <property type="match status" value="1"/>
</dbReference>
<dbReference type="OrthoDB" id="5152741at2759"/>
<evidence type="ECO:0000256" key="2">
    <source>
        <dbReference type="ARBA" id="ARBA00022884"/>
    </source>
</evidence>
<sequence length="930" mass="106734">MLPPNTARKDHDSRRQQVHGGQAGTVTHRASSETPPWLHDLARAFSPQDANKLPPRRSWGHKIEIQPGREPPYQKSRPLSPAELQVVRKWLDDNLSKGFIRESRARCAATLLLAAKPGGGVRICQDYRGLNSVTIKNRYPLPLVRETLDAICRAKTCTAYLDDVLVYSESRKDHRDHVREVVRRLGDAGLQIDINKCEFETTRTKYLGLIITPGGMEMDPAKVMTIRDWKQPTNLRDLQRFLGFANFYRQFIRGFSVEALKTAFITAPVLAMFDYDRKTVLETDASDWASGGVLSQIDDEGVLRPVAYFSAKHSAAECNYEIYDKKLLAIALNQRQVRWSEFLTGFNFKITYRPGSKAIRPDALSRKPEDRPARADADDDRIENRQRTMLPPDRFDKAVLAELIREANEAGDITAAPARLILSDDATPIDDLIDHAYQRSDMIRIALDSLQDHTTRRWPKEIRKEMRIAMADCKVVEGRIYYRDRLFVPADDDELKIQIIYRAHSSGPVGHPGRYKTTELVSRTYWWPRLSRDVQSYARACELCVRTKAPRTSPAGFLHPLAVPFRAWSDISVDYITPLPDCERTGRKYKHIAVVVCRLTKMRHFIPVTSLTAEELAEQFVARVYALHGSPDTIISDRGTQFVSEFWRELSARLSITLKPSSAFHPETDGQTERVNAILEQYLRAFMNFHQDDWVDWLLLAEFASNNTVSETTGFSPFFANYGFNPRLGFEPRTPCSPDKTPQQKKEFMRAHNIADRFDQILTQLKALSAEATQRYEQNANARREDAPRYSVGERVFVNTRNMKTNRPMKKGDDKWAGPYKITASYPRACALELPEEMRIFPVFHHLLLRLAITGHGLRVQVEINEAESRDIRGRILERDDGTGEIVEKWLFDGLLDCHNQDGYHYLIKWKHHRPTWQPASDLKAKNKLF</sequence>
<keyword evidence="3" id="KW-0496">Mitochondrion</keyword>
<evidence type="ECO:0000259" key="6">
    <source>
        <dbReference type="PROSITE" id="PS50994"/>
    </source>
</evidence>
<feature type="region of interest" description="Disordered" evidence="5">
    <location>
        <begin position="48"/>
        <end position="79"/>
    </location>
</feature>
<dbReference type="VEuPathDB" id="FungiDB:CHGG_05510"/>
<dbReference type="Gene3D" id="3.10.10.10">
    <property type="entry name" value="HIV Type 1 Reverse Transcriptase, subunit A, domain 1"/>
    <property type="match status" value="1"/>
</dbReference>
<evidence type="ECO:0000256" key="5">
    <source>
        <dbReference type="SAM" id="MobiDB-lite"/>
    </source>
</evidence>
<dbReference type="InterPro" id="IPR000477">
    <property type="entry name" value="RT_dom"/>
</dbReference>
<evidence type="ECO:0000256" key="3">
    <source>
        <dbReference type="ARBA" id="ARBA00023128"/>
    </source>
</evidence>
<dbReference type="GeneID" id="4390241"/>
<protein>
    <recommendedName>
        <fullName evidence="6">Integrase catalytic domain-containing protein</fullName>
    </recommendedName>
</protein>
<dbReference type="EMBL" id="CH408031">
    <property type="protein sequence ID" value="EAQ88891.1"/>
    <property type="molecule type" value="Genomic_DNA"/>
</dbReference>
<name>Q2H755_CHAGB</name>
<dbReference type="Gene3D" id="1.10.340.70">
    <property type="match status" value="1"/>
</dbReference>
<dbReference type="RefSeq" id="XP_001221605.1">
    <property type="nucleotide sequence ID" value="XM_001221604.1"/>
</dbReference>
<dbReference type="Gene3D" id="3.30.420.10">
    <property type="entry name" value="Ribonuclease H-like superfamily/Ribonuclease H"/>
    <property type="match status" value="1"/>
</dbReference>
<proteinExistence type="predicted"/>
<dbReference type="HOGENOM" id="CLU_000384_38_0_1"/>
<dbReference type="PANTHER" id="PTHR37984">
    <property type="entry name" value="PROTEIN CBG26694"/>
    <property type="match status" value="1"/>
</dbReference>
<evidence type="ECO:0000256" key="1">
    <source>
        <dbReference type="ARBA" id="ARBA00004173"/>
    </source>
</evidence>
<accession>Q2H755</accession>
<dbReference type="InterPro" id="IPR043128">
    <property type="entry name" value="Rev_trsase/Diguanyl_cyclase"/>
</dbReference>
<dbReference type="InParanoid" id="Q2H755"/>
<evidence type="ECO:0000313" key="7">
    <source>
        <dbReference type="EMBL" id="EAQ88891.1"/>
    </source>
</evidence>
<dbReference type="PANTHER" id="PTHR37984:SF5">
    <property type="entry name" value="PROTEIN NYNRIN-LIKE"/>
    <property type="match status" value="1"/>
</dbReference>
<evidence type="ECO:0000313" key="8">
    <source>
        <dbReference type="Proteomes" id="UP000001056"/>
    </source>
</evidence>
<dbReference type="GO" id="GO:0005634">
    <property type="term" value="C:nucleus"/>
    <property type="evidence" value="ECO:0007669"/>
    <property type="project" value="UniProtKB-ARBA"/>
</dbReference>
<feature type="region of interest" description="Disordered" evidence="5">
    <location>
        <begin position="359"/>
        <end position="385"/>
    </location>
</feature>
<comment type="subcellular location">
    <subcellularLocation>
        <location evidence="1">Mitochondrion</location>
    </subcellularLocation>
</comment>
<dbReference type="InterPro" id="IPR001584">
    <property type="entry name" value="Integrase_cat-core"/>
</dbReference>
<dbReference type="Proteomes" id="UP000001056">
    <property type="component" value="Unassembled WGS sequence"/>
</dbReference>
<dbReference type="InterPro" id="IPR041577">
    <property type="entry name" value="RT_RNaseH_2"/>
</dbReference>
<dbReference type="GO" id="GO:0005739">
    <property type="term" value="C:mitochondrion"/>
    <property type="evidence" value="ECO:0007669"/>
    <property type="project" value="UniProtKB-SubCell"/>
</dbReference>
<dbReference type="Pfam" id="PF17921">
    <property type="entry name" value="Integrase_H2C2"/>
    <property type="match status" value="1"/>
</dbReference>
<feature type="domain" description="Integrase catalytic" evidence="6">
    <location>
        <begin position="560"/>
        <end position="725"/>
    </location>
</feature>
<dbReference type="GO" id="GO:0003723">
    <property type="term" value="F:RNA binding"/>
    <property type="evidence" value="ECO:0007669"/>
    <property type="project" value="UniProtKB-KW"/>
</dbReference>
<gene>
    <name evidence="7" type="ORF">CHGG_05510</name>
</gene>
<dbReference type="Gene3D" id="3.30.70.270">
    <property type="match status" value="3"/>
</dbReference>
<dbReference type="InterPro" id="IPR043502">
    <property type="entry name" value="DNA/RNA_pol_sf"/>
</dbReference>
<keyword evidence="4" id="KW-0511">Multifunctional enzyme</keyword>